<dbReference type="InParanoid" id="A0A6L2Q812"/>
<organism evidence="1 2">
    <name type="scientific">Coptotermes formosanus</name>
    <name type="common">Formosan subterranean termite</name>
    <dbReference type="NCBI Taxonomy" id="36987"/>
    <lineage>
        <taxon>Eukaryota</taxon>
        <taxon>Metazoa</taxon>
        <taxon>Ecdysozoa</taxon>
        <taxon>Arthropoda</taxon>
        <taxon>Hexapoda</taxon>
        <taxon>Insecta</taxon>
        <taxon>Pterygota</taxon>
        <taxon>Neoptera</taxon>
        <taxon>Polyneoptera</taxon>
        <taxon>Dictyoptera</taxon>
        <taxon>Blattodea</taxon>
        <taxon>Blattoidea</taxon>
        <taxon>Termitoidae</taxon>
        <taxon>Rhinotermitidae</taxon>
        <taxon>Coptotermes</taxon>
    </lineage>
</organism>
<dbReference type="OrthoDB" id="6627079at2759"/>
<dbReference type="Proteomes" id="UP000502823">
    <property type="component" value="Unassembled WGS sequence"/>
</dbReference>
<sequence length="406" mass="45998">MLDDIDPLKLAYRSSFKNVLHLTSEDFEILVNKLGPKVSKKDTNCRHAIPVNERIAVILRFLATGDCYETLSTVFKMSKQLICKIIPGVCRAIFELKDYVQVPKTKEERLIVASDFVKKLNVPNCVGAMDGKYISMQAPIASGSDYINYKKFFSIVLLAVVDASYNFLQCFPATRIIMKPYAGTQEKGSKTRICSYRFSRGRRIAENVFGIMSNVFRFLRRQLLMQPETPELITLAAVYLHNFMRRNSLRYTYTPPGIFYVECPDTGEIRPGYRSIEELRLKEGVLFLEVCNISRISSMHLFITAVSRWIWLLKPQPFLLPVTQSQCHSHPCSSITCSQCHNHPRTVMQSHSATAIPPAPQSHRATLHIIVSAQTEGPYSCGVPHISTDSCHSPVHTVPIPFHKPL</sequence>
<dbReference type="AlphaFoldDB" id="A0A6L2Q812"/>
<dbReference type="PANTHER" id="PTHR22930">
    <property type="match status" value="1"/>
</dbReference>
<evidence type="ECO:0000313" key="1">
    <source>
        <dbReference type="EMBL" id="GFG37927.1"/>
    </source>
</evidence>
<dbReference type="EMBL" id="BLKM01000729">
    <property type="protein sequence ID" value="GFG37927.1"/>
    <property type="molecule type" value="Genomic_DNA"/>
</dbReference>
<keyword evidence="2" id="KW-1185">Reference proteome</keyword>
<evidence type="ECO:0008006" key="3">
    <source>
        <dbReference type="Google" id="ProtNLM"/>
    </source>
</evidence>
<dbReference type="InterPro" id="IPR045249">
    <property type="entry name" value="HARBI1-like"/>
</dbReference>
<dbReference type="PANTHER" id="PTHR22930:SF269">
    <property type="entry name" value="NUCLEASE HARBI1-LIKE PROTEIN"/>
    <property type="match status" value="1"/>
</dbReference>
<evidence type="ECO:0000313" key="2">
    <source>
        <dbReference type="Proteomes" id="UP000502823"/>
    </source>
</evidence>
<name>A0A6L2Q812_COPFO</name>
<comment type="caution">
    <text evidence="1">The sequence shown here is derived from an EMBL/GenBank/DDBJ whole genome shotgun (WGS) entry which is preliminary data.</text>
</comment>
<accession>A0A6L2Q812</accession>
<reference evidence="2" key="1">
    <citation type="submission" date="2020-01" db="EMBL/GenBank/DDBJ databases">
        <title>Draft genome sequence of the Termite Coptotermes fromosanus.</title>
        <authorList>
            <person name="Itakura S."/>
            <person name="Yosikawa Y."/>
            <person name="Umezawa K."/>
        </authorList>
    </citation>
    <scope>NUCLEOTIDE SEQUENCE [LARGE SCALE GENOMIC DNA]</scope>
</reference>
<gene>
    <name evidence="1" type="ORF">Cfor_07415</name>
</gene>
<proteinExistence type="predicted"/>
<protein>
    <recommendedName>
        <fullName evidence="3">DDE Tnp4 domain-containing protein</fullName>
    </recommendedName>
</protein>